<feature type="transmembrane region" description="Helical" evidence="1">
    <location>
        <begin position="505"/>
        <end position="522"/>
    </location>
</feature>
<comment type="caution">
    <text evidence="2">The sequence shown here is derived from an EMBL/GenBank/DDBJ whole genome shotgun (WGS) entry which is preliminary data.</text>
</comment>
<feature type="transmembrane region" description="Helical" evidence="1">
    <location>
        <begin position="384"/>
        <end position="402"/>
    </location>
</feature>
<organism evidence="2 3">
    <name type="scientific">Anaerosalibacter bizertensis</name>
    <dbReference type="NCBI Taxonomy" id="932217"/>
    <lineage>
        <taxon>Bacteria</taxon>
        <taxon>Bacillati</taxon>
        <taxon>Bacillota</taxon>
        <taxon>Tissierellia</taxon>
        <taxon>Tissierellales</taxon>
        <taxon>Sporanaerobacteraceae</taxon>
        <taxon>Anaerosalibacter</taxon>
    </lineage>
</organism>
<feature type="transmembrane region" description="Helical" evidence="1">
    <location>
        <begin position="301"/>
        <end position="322"/>
    </location>
</feature>
<feature type="transmembrane region" description="Helical" evidence="1">
    <location>
        <begin position="563"/>
        <end position="582"/>
    </location>
</feature>
<evidence type="ECO:0000256" key="1">
    <source>
        <dbReference type="SAM" id="Phobius"/>
    </source>
</evidence>
<keyword evidence="1" id="KW-1133">Transmembrane helix</keyword>
<dbReference type="OrthoDB" id="3199331at2"/>
<reference evidence="2 3" key="1">
    <citation type="submission" date="2019-08" db="EMBL/GenBank/DDBJ databases">
        <title>In-depth cultivation of the pig gut microbiome towards novel bacterial diversity and tailored functional studies.</title>
        <authorList>
            <person name="Wylensek D."/>
            <person name="Hitch T.C.A."/>
            <person name="Clavel T."/>
        </authorList>
    </citation>
    <scope>NUCLEOTIDE SEQUENCE [LARGE SCALE GENOMIC DNA]</scope>
    <source>
        <strain evidence="2 3">Med78-601-WT-4W-RMD-3</strain>
    </source>
</reference>
<evidence type="ECO:0000313" key="3">
    <source>
        <dbReference type="Proteomes" id="UP000462760"/>
    </source>
</evidence>
<dbReference type="Proteomes" id="UP000462760">
    <property type="component" value="Unassembled WGS sequence"/>
</dbReference>
<gene>
    <name evidence="2" type="ORF">FYJ27_04910</name>
</gene>
<feature type="transmembrane region" description="Helical" evidence="1">
    <location>
        <begin position="358"/>
        <end position="377"/>
    </location>
</feature>
<feature type="transmembrane region" description="Helical" evidence="1">
    <location>
        <begin position="603"/>
        <end position="628"/>
    </location>
</feature>
<keyword evidence="1" id="KW-0812">Transmembrane</keyword>
<dbReference type="AlphaFoldDB" id="A0A844FGA0"/>
<sequence length="644" mass="74291">MKKNKILTLLLIVIIISISSLSYGAKDEKTLFILVDEMDFELMEEINNRNFSTGMMNSKSRGSYDELSYVTTIATGRKVKIKEGDFEGLKKEKNGSIKVVGYQSIIKDLNKNYPDFSKKIVFFGEKLKGEGIAYIGEDSSSIIACDKNGIIKNGEIETIYEEKWLKERTESFLKDSNILVLSYDIEGREERISLLNKYLEDMDDHNIVIIPKKLSDNMKKVVNSSLVPIMYKAPHIKPGILTSDSTKRKGIVTNLDIFPQIMSIYDVNNSVNIGKSFKIYSSNDPMKDIKTIYKEVINMTYITYIFHGIVYFIQVYFTYFFIKNRRDKYRDITFYYNFLIITIFISFILGFFNLHRSILAYLAICLMISYSISTWITDKKLNGVGIFSTLTYITMIIGIVFYPESIYNSYMGYNNLIAGARYYGFNNGAMGILLASSIISYFTVKKYLPNKALEKTFSIVYGILNIVILSSRFGVNTGGFFTSIVLFLIMIYTVFFEGKFTFKNAVILGLLGFLILYANLYIDLNSLDRGHAGSLIYRAKILGRKEVYEIIVFKLKELFKFTISPPWIIVLISQIFFIKSFWNKFKERSSYILEYRPEVHKEYFILLITAIVAFFVNDTGVIAFIYMIQYLLVLFVNISIAKEF</sequence>
<feature type="transmembrane region" description="Helical" evidence="1">
    <location>
        <begin position="456"/>
        <end position="474"/>
    </location>
</feature>
<feature type="transmembrane region" description="Helical" evidence="1">
    <location>
        <begin position="480"/>
        <end position="498"/>
    </location>
</feature>
<feature type="transmembrane region" description="Helical" evidence="1">
    <location>
        <begin position="422"/>
        <end position="444"/>
    </location>
</feature>
<dbReference type="EMBL" id="VULR01000005">
    <property type="protein sequence ID" value="MSS43073.1"/>
    <property type="molecule type" value="Genomic_DNA"/>
</dbReference>
<protein>
    <submittedName>
        <fullName evidence="2">Uncharacterized protein</fullName>
    </submittedName>
</protein>
<evidence type="ECO:0000313" key="2">
    <source>
        <dbReference type="EMBL" id="MSS43073.1"/>
    </source>
</evidence>
<proteinExistence type="predicted"/>
<feature type="transmembrane region" description="Helical" evidence="1">
    <location>
        <begin position="334"/>
        <end position="352"/>
    </location>
</feature>
<accession>A0A844FGA0</accession>
<dbReference type="RefSeq" id="WP_154483750.1">
    <property type="nucleotide sequence ID" value="NZ_JAJBNW010000012.1"/>
</dbReference>
<keyword evidence="1" id="KW-0472">Membrane</keyword>
<name>A0A844FGA0_9FIRM</name>